<name>A0ABX7YTA8_9GAMM</name>
<keyword evidence="1" id="KW-1133">Transmembrane helix</keyword>
<dbReference type="Proteomes" id="UP000679575">
    <property type="component" value="Chromosome"/>
</dbReference>
<proteinExistence type="predicted"/>
<accession>A0ABX7YTA8</accession>
<organism evidence="2 3">
    <name type="scientific">Shewanella yunxiaonensis</name>
    <dbReference type="NCBI Taxonomy" id="2829809"/>
    <lineage>
        <taxon>Bacteria</taxon>
        <taxon>Pseudomonadati</taxon>
        <taxon>Pseudomonadota</taxon>
        <taxon>Gammaproteobacteria</taxon>
        <taxon>Alteromonadales</taxon>
        <taxon>Shewanellaceae</taxon>
        <taxon>Shewanella</taxon>
    </lineage>
</organism>
<gene>
    <name evidence="2" type="ORF">KDN34_00650</name>
</gene>
<sequence>MNQLLITVIVAALLILILKSYADRRAKQYTQQHYPDVWRDIAKARGGLIAALHLSLKAGLLNQKQGPYLIRYRRHIHWLKAAALLLLAFTVALGFYR</sequence>
<keyword evidence="1" id="KW-0472">Membrane</keyword>
<protein>
    <submittedName>
        <fullName evidence="2">Uncharacterized protein</fullName>
    </submittedName>
</protein>
<reference evidence="2 3" key="1">
    <citation type="submission" date="2021-04" db="EMBL/GenBank/DDBJ databases">
        <title>Novel species identification of genus Shewanella.</title>
        <authorList>
            <person name="Liu G."/>
        </authorList>
    </citation>
    <scope>NUCLEOTIDE SEQUENCE [LARGE SCALE GENOMIC DNA]</scope>
    <source>
        <strain evidence="2 3">FJAT-54481</strain>
    </source>
</reference>
<dbReference type="EMBL" id="CP073587">
    <property type="protein sequence ID" value="QUN06033.1"/>
    <property type="molecule type" value="Genomic_DNA"/>
</dbReference>
<evidence type="ECO:0000313" key="2">
    <source>
        <dbReference type="EMBL" id="QUN06033.1"/>
    </source>
</evidence>
<keyword evidence="1" id="KW-0812">Transmembrane</keyword>
<evidence type="ECO:0000256" key="1">
    <source>
        <dbReference type="SAM" id="Phobius"/>
    </source>
</evidence>
<feature type="transmembrane region" description="Helical" evidence="1">
    <location>
        <begin position="76"/>
        <end position="96"/>
    </location>
</feature>
<keyword evidence="3" id="KW-1185">Reference proteome</keyword>
<evidence type="ECO:0000313" key="3">
    <source>
        <dbReference type="Proteomes" id="UP000679575"/>
    </source>
</evidence>
<dbReference type="RefSeq" id="WP_212595058.1">
    <property type="nucleotide sequence ID" value="NZ_CP073587.1"/>
</dbReference>